<proteinExistence type="predicted"/>
<comment type="caution">
    <text evidence="3">The sequence shown here is derived from an EMBL/GenBank/DDBJ whole genome shotgun (WGS) entry which is preliminary data.</text>
</comment>
<sequence>MKVGKGCLYRVVAQTTPLCKWGGAVNKHPHKRQHHNKSTYPTMDRTFHQRFSPASACGILAFALLALYLFWVKNALAGCCLAAVVVVMIERIIHTTYVFSHNGNEEMLVINKGRFSKTKHIRINDIVKCHKMSTGFGLSQYILLQCGHKTLVSVQPNNADAFIAEIKKRQATQE</sequence>
<name>A0A318HPR6_9BACT</name>
<evidence type="ECO:0000313" key="4">
    <source>
        <dbReference type="Proteomes" id="UP000248314"/>
    </source>
</evidence>
<evidence type="ECO:0000313" key="3">
    <source>
        <dbReference type="EMBL" id="PXX18944.1"/>
    </source>
</evidence>
<feature type="transmembrane region" description="Helical" evidence="1">
    <location>
        <begin position="51"/>
        <end position="69"/>
    </location>
</feature>
<protein>
    <submittedName>
        <fullName evidence="3">PH (Pleckstrin Homology) domain-containing protein</fullName>
    </submittedName>
</protein>
<dbReference type="RefSeq" id="WP_244912956.1">
    <property type="nucleotide sequence ID" value="NZ_QJJX01000045.1"/>
</dbReference>
<keyword evidence="1" id="KW-0472">Membrane</keyword>
<dbReference type="AlphaFoldDB" id="A0A318HPR6"/>
<organism evidence="3 4">
    <name type="scientific">Hoylesella shahii DSM 15611 = JCM 12083</name>
    <dbReference type="NCBI Taxonomy" id="1122991"/>
    <lineage>
        <taxon>Bacteria</taxon>
        <taxon>Pseudomonadati</taxon>
        <taxon>Bacteroidota</taxon>
        <taxon>Bacteroidia</taxon>
        <taxon>Bacteroidales</taxon>
        <taxon>Prevotellaceae</taxon>
        <taxon>Hoylesella</taxon>
    </lineage>
</organism>
<accession>A0A318HPR6</accession>
<dbReference type="GO" id="GO:0030153">
    <property type="term" value="P:bacteriocin immunity"/>
    <property type="evidence" value="ECO:0007669"/>
    <property type="project" value="InterPro"/>
</dbReference>
<evidence type="ECO:0000259" key="2">
    <source>
        <dbReference type="Pfam" id="PF06713"/>
    </source>
</evidence>
<dbReference type="STRING" id="1122991.GCA_000613445_00595"/>
<dbReference type="InterPro" id="IPR009589">
    <property type="entry name" value="PH_YyaB-like"/>
</dbReference>
<dbReference type="Proteomes" id="UP000248314">
    <property type="component" value="Unassembled WGS sequence"/>
</dbReference>
<keyword evidence="1" id="KW-1133">Transmembrane helix</keyword>
<dbReference type="EMBL" id="QJJX01000045">
    <property type="protein sequence ID" value="PXX18944.1"/>
    <property type="molecule type" value="Genomic_DNA"/>
</dbReference>
<feature type="domain" description="Uncharacterized protein YyaB-like PH" evidence="2">
    <location>
        <begin position="105"/>
        <end position="169"/>
    </location>
</feature>
<evidence type="ECO:0000256" key="1">
    <source>
        <dbReference type="SAM" id="Phobius"/>
    </source>
</evidence>
<dbReference type="Pfam" id="PF06713">
    <property type="entry name" value="bPH_4"/>
    <property type="match status" value="1"/>
</dbReference>
<keyword evidence="4" id="KW-1185">Reference proteome</keyword>
<gene>
    <name evidence="3" type="ORF">EJ73_02541</name>
</gene>
<keyword evidence="1" id="KW-0812">Transmembrane</keyword>
<reference evidence="3 4" key="1">
    <citation type="submission" date="2018-05" db="EMBL/GenBank/DDBJ databases">
        <title>Genomic Encyclopedia of Type Strains, Phase I: the one thousand microbial genomes (KMG-I) project.</title>
        <authorList>
            <person name="Kyrpides N."/>
        </authorList>
    </citation>
    <scope>NUCLEOTIDE SEQUENCE [LARGE SCALE GENOMIC DNA]</scope>
    <source>
        <strain evidence="3 4">DSM 15611</strain>
    </source>
</reference>